<evidence type="ECO:0000313" key="3">
    <source>
        <dbReference type="Proteomes" id="UP000824242"/>
    </source>
</evidence>
<dbReference type="InterPro" id="IPR039418">
    <property type="entry name" value="LexA-like"/>
</dbReference>
<organism evidence="2 3">
    <name type="scientific">Candidatus Caccousia avicola</name>
    <dbReference type="NCBI Taxonomy" id="2840721"/>
    <lineage>
        <taxon>Bacteria</taxon>
        <taxon>Bacillati</taxon>
        <taxon>Bacillota</taxon>
        <taxon>Clostridia</taxon>
        <taxon>Eubacteriales</taxon>
        <taxon>Oscillospiraceae</taxon>
        <taxon>Oscillospiraceae incertae sedis</taxon>
        <taxon>Candidatus Caccousia</taxon>
    </lineage>
</organism>
<protein>
    <submittedName>
        <fullName evidence="2">S24 family peptidase</fullName>
    </submittedName>
</protein>
<dbReference type="AlphaFoldDB" id="A0A9D1AP80"/>
<dbReference type="CDD" id="cd06529">
    <property type="entry name" value="S24_LexA-like"/>
    <property type="match status" value="1"/>
</dbReference>
<evidence type="ECO:0000313" key="2">
    <source>
        <dbReference type="EMBL" id="HIR48094.1"/>
    </source>
</evidence>
<dbReference type="SUPFAM" id="SSF51306">
    <property type="entry name" value="LexA/Signal peptidase"/>
    <property type="match status" value="1"/>
</dbReference>
<accession>A0A9D1AP80</accession>
<dbReference type="EMBL" id="DVGZ01000112">
    <property type="protein sequence ID" value="HIR48094.1"/>
    <property type="molecule type" value="Genomic_DNA"/>
</dbReference>
<comment type="caution">
    <text evidence="2">The sequence shown here is derived from an EMBL/GenBank/DDBJ whole genome shotgun (WGS) entry which is preliminary data.</text>
</comment>
<reference evidence="2" key="1">
    <citation type="submission" date="2020-10" db="EMBL/GenBank/DDBJ databases">
        <authorList>
            <person name="Gilroy R."/>
        </authorList>
    </citation>
    <scope>NUCLEOTIDE SEQUENCE</scope>
    <source>
        <strain evidence="2">ChiSxjej1B13-7958</strain>
    </source>
</reference>
<name>A0A9D1AP80_9FIRM</name>
<dbReference type="InterPro" id="IPR015927">
    <property type="entry name" value="Peptidase_S24_S26A/B/C"/>
</dbReference>
<proteinExistence type="predicted"/>
<dbReference type="Pfam" id="PF00717">
    <property type="entry name" value="Peptidase_S24"/>
    <property type="match status" value="1"/>
</dbReference>
<feature type="domain" description="Peptidase S24/S26A/S26B/S26C" evidence="1">
    <location>
        <begin position="1"/>
        <end position="61"/>
    </location>
</feature>
<sequence>MEPKIHDGDRILVRVQPSVEEGEIGVFIRDSECVIKVYRGDYLESLNPQYGNLPFRGFSECKGLVIGVLRPEWIIKK</sequence>
<evidence type="ECO:0000259" key="1">
    <source>
        <dbReference type="Pfam" id="PF00717"/>
    </source>
</evidence>
<dbReference type="Proteomes" id="UP000824242">
    <property type="component" value="Unassembled WGS sequence"/>
</dbReference>
<reference evidence="2" key="2">
    <citation type="journal article" date="2021" name="PeerJ">
        <title>Extensive microbial diversity within the chicken gut microbiome revealed by metagenomics and culture.</title>
        <authorList>
            <person name="Gilroy R."/>
            <person name="Ravi A."/>
            <person name="Getino M."/>
            <person name="Pursley I."/>
            <person name="Horton D.L."/>
            <person name="Alikhan N.F."/>
            <person name="Baker D."/>
            <person name="Gharbi K."/>
            <person name="Hall N."/>
            <person name="Watson M."/>
            <person name="Adriaenssens E.M."/>
            <person name="Foster-Nyarko E."/>
            <person name="Jarju S."/>
            <person name="Secka A."/>
            <person name="Antonio M."/>
            <person name="Oren A."/>
            <person name="Chaudhuri R.R."/>
            <person name="La Ragione R."/>
            <person name="Hildebrand F."/>
            <person name="Pallen M.J."/>
        </authorList>
    </citation>
    <scope>NUCLEOTIDE SEQUENCE</scope>
    <source>
        <strain evidence="2">ChiSxjej1B13-7958</strain>
    </source>
</reference>
<dbReference type="Gene3D" id="2.10.109.10">
    <property type="entry name" value="Umud Fragment, subunit A"/>
    <property type="match status" value="1"/>
</dbReference>
<dbReference type="InterPro" id="IPR036286">
    <property type="entry name" value="LexA/Signal_pep-like_sf"/>
</dbReference>
<gene>
    <name evidence="2" type="ORF">IAB89_10665</name>
</gene>